<feature type="transmembrane region" description="Helical" evidence="5">
    <location>
        <begin position="7"/>
        <end position="27"/>
    </location>
</feature>
<evidence type="ECO:0000256" key="5">
    <source>
        <dbReference type="SAM" id="Phobius"/>
    </source>
</evidence>
<feature type="transmembrane region" description="Helical" evidence="5">
    <location>
        <begin position="33"/>
        <end position="53"/>
    </location>
</feature>
<dbReference type="KEGG" id="aee:IM676_12375"/>
<evidence type="ECO:0000313" key="8">
    <source>
        <dbReference type="Proteomes" id="UP000593846"/>
    </source>
</evidence>
<gene>
    <name evidence="7" type="ORF">IM676_12375</name>
</gene>
<dbReference type="GO" id="GO:0005506">
    <property type="term" value="F:iron ion binding"/>
    <property type="evidence" value="ECO:0007669"/>
    <property type="project" value="InterPro"/>
</dbReference>
<feature type="transmembrane region" description="Helical" evidence="5">
    <location>
        <begin position="178"/>
        <end position="201"/>
    </location>
</feature>
<sequence>MLYLDQAFGFSTSNISLAGIWLAKLIYLLQPYIYLFIFPILIIITSGVILWIWEFGQPLRQIDLETIFQDLKELPIILVFIVLSAQIYGYIEHHYILPVSGWGQHIYLWHMVLHSPLWLRFILAILLKDLIAYSYHLAMHHNMTFWRSHKWHHMQDQMYWLKGNKNSLVAKFIAKWDLIGFVLLGIPLNLTLIFVTAYSFFTFFVHSNIQWQPWMKYVEWVLVTPRYHMVHHSSNIDLQKKNLGDLFTFCDRIFGTYVNPETLDIKQQKFGILPKEPLTLRDILGV</sequence>
<dbReference type="AlphaFoldDB" id="A0A7U3NLI5"/>
<dbReference type="GO" id="GO:0016491">
    <property type="term" value="F:oxidoreductase activity"/>
    <property type="evidence" value="ECO:0007669"/>
    <property type="project" value="InterPro"/>
</dbReference>
<dbReference type="RefSeq" id="WP_200987196.1">
    <property type="nucleotide sequence ID" value="NZ_CP063311.1"/>
</dbReference>
<keyword evidence="8" id="KW-1185">Reference proteome</keyword>
<proteinExistence type="predicted"/>
<evidence type="ECO:0000256" key="2">
    <source>
        <dbReference type="ARBA" id="ARBA00022692"/>
    </source>
</evidence>
<feature type="transmembrane region" description="Helical" evidence="5">
    <location>
        <begin position="74"/>
        <end position="91"/>
    </location>
</feature>
<protein>
    <submittedName>
        <fullName evidence="7">Sterol desaturase family protein</fullName>
    </submittedName>
</protein>
<accession>A0A7U3NLI5</accession>
<keyword evidence="2 5" id="KW-0812">Transmembrane</keyword>
<comment type="subcellular location">
    <subcellularLocation>
        <location evidence="1">Membrane</location>
    </subcellularLocation>
</comment>
<feature type="domain" description="Fatty acid hydroxylase" evidence="6">
    <location>
        <begin position="121"/>
        <end position="256"/>
    </location>
</feature>
<dbReference type="Pfam" id="PF04116">
    <property type="entry name" value="FA_hydroxylase"/>
    <property type="match status" value="1"/>
</dbReference>
<evidence type="ECO:0000259" key="6">
    <source>
        <dbReference type="Pfam" id="PF04116"/>
    </source>
</evidence>
<dbReference type="GO" id="GO:0016020">
    <property type="term" value="C:membrane"/>
    <property type="evidence" value="ECO:0007669"/>
    <property type="project" value="UniProtKB-SubCell"/>
</dbReference>
<keyword evidence="3 5" id="KW-1133">Transmembrane helix</keyword>
<dbReference type="GO" id="GO:0008610">
    <property type="term" value="P:lipid biosynthetic process"/>
    <property type="evidence" value="ECO:0007669"/>
    <property type="project" value="InterPro"/>
</dbReference>
<feature type="transmembrane region" description="Helical" evidence="5">
    <location>
        <begin position="117"/>
        <end position="138"/>
    </location>
</feature>
<evidence type="ECO:0000256" key="1">
    <source>
        <dbReference type="ARBA" id="ARBA00004370"/>
    </source>
</evidence>
<reference evidence="8" key="1">
    <citation type="submission" date="2020-10" db="EMBL/GenBank/DDBJ databases">
        <title>Genome-based taxonomic classification of the species Anabaenopsis elenkinii.</title>
        <authorList>
            <person name="Delbaje E."/>
            <person name="Andreote A.P.D."/>
            <person name="Pellegrinetti T.A."/>
            <person name="Cruz R.B."/>
            <person name="Branco L.H.Z."/>
            <person name="Fiore M.F."/>
        </authorList>
    </citation>
    <scope>NUCLEOTIDE SEQUENCE [LARGE SCALE GENOMIC DNA]</scope>
    <source>
        <strain evidence="8">CCIBt3563</strain>
    </source>
</reference>
<name>A0A7U3NLI5_9CYAN</name>
<dbReference type="InterPro" id="IPR050307">
    <property type="entry name" value="Sterol_Desaturase_Related"/>
</dbReference>
<evidence type="ECO:0000256" key="4">
    <source>
        <dbReference type="ARBA" id="ARBA00023136"/>
    </source>
</evidence>
<keyword evidence="4 5" id="KW-0472">Membrane</keyword>
<dbReference type="PANTHER" id="PTHR11863">
    <property type="entry name" value="STEROL DESATURASE"/>
    <property type="match status" value="1"/>
</dbReference>
<organism evidence="7 8">
    <name type="scientific">Anabaenopsis elenkinii CCIBt3563</name>
    <dbReference type="NCBI Taxonomy" id="2779889"/>
    <lineage>
        <taxon>Bacteria</taxon>
        <taxon>Bacillati</taxon>
        <taxon>Cyanobacteriota</taxon>
        <taxon>Cyanophyceae</taxon>
        <taxon>Nostocales</taxon>
        <taxon>Nodulariaceae</taxon>
        <taxon>Anabaenopsis</taxon>
    </lineage>
</organism>
<evidence type="ECO:0000256" key="3">
    <source>
        <dbReference type="ARBA" id="ARBA00022989"/>
    </source>
</evidence>
<dbReference type="InterPro" id="IPR006694">
    <property type="entry name" value="Fatty_acid_hydroxylase"/>
</dbReference>
<dbReference type="EMBL" id="CP063311">
    <property type="protein sequence ID" value="QOV21543.1"/>
    <property type="molecule type" value="Genomic_DNA"/>
</dbReference>
<evidence type="ECO:0000313" key="7">
    <source>
        <dbReference type="EMBL" id="QOV21543.1"/>
    </source>
</evidence>
<dbReference type="Proteomes" id="UP000593846">
    <property type="component" value="Chromosome"/>
</dbReference>